<evidence type="ECO:0000313" key="2">
    <source>
        <dbReference type="EMBL" id="CEP13568.1"/>
    </source>
</evidence>
<feature type="compositionally biased region" description="Gly residues" evidence="1">
    <location>
        <begin position="94"/>
        <end position="109"/>
    </location>
</feature>
<dbReference type="EMBL" id="LN730092">
    <property type="protein sequence ID" value="CEP13568.1"/>
    <property type="molecule type" value="Genomic_DNA"/>
</dbReference>
<reference evidence="2 3" key="1">
    <citation type="submission" date="2014-09" db="EMBL/GenBank/DDBJ databases">
        <authorList>
            <person name="Ellenberger Sabrina"/>
        </authorList>
    </citation>
    <scope>NUCLEOTIDE SEQUENCE [LARGE SCALE GENOMIC DNA]</scope>
    <source>
        <strain evidence="2 3">CBS 412.66</strain>
    </source>
</reference>
<gene>
    <name evidence="2" type="primary">PARPA_07663.1 scaffold 29300</name>
</gene>
<name>A0A0B7N5H6_9FUNG</name>
<feature type="region of interest" description="Disordered" evidence="1">
    <location>
        <begin position="78"/>
        <end position="134"/>
    </location>
</feature>
<dbReference type="STRING" id="35722.A0A0B7N5H6"/>
<proteinExistence type="predicted"/>
<evidence type="ECO:0000313" key="3">
    <source>
        <dbReference type="Proteomes" id="UP000054107"/>
    </source>
</evidence>
<protein>
    <submittedName>
        <fullName evidence="2">Uncharacterized protein</fullName>
    </submittedName>
</protein>
<sequence>MGIILQKLQRLAVYSFATGKELDQDAKDLATRIIRLPENMQYLRDNEEDDKDMAFPTEIVEKIHQGRYEEAILKQATSRTYGGFKPRGDYKGNSRGGFSRGGRGNFFGKGRGRGHPPPSTSTQHHHQSNSTTDQ</sequence>
<organism evidence="2 3">
    <name type="scientific">Parasitella parasitica</name>
    <dbReference type="NCBI Taxonomy" id="35722"/>
    <lineage>
        <taxon>Eukaryota</taxon>
        <taxon>Fungi</taxon>
        <taxon>Fungi incertae sedis</taxon>
        <taxon>Mucoromycota</taxon>
        <taxon>Mucoromycotina</taxon>
        <taxon>Mucoromycetes</taxon>
        <taxon>Mucorales</taxon>
        <taxon>Mucorineae</taxon>
        <taxon>Mucoraceae</taxon>
        <taxon>Parasitella</taxon>
    </lineage>
</organism>
<accession>A0A0B7N5H6</accession>
<keyword evidence="3" id="KW-1185">Reference proteome</keyword>
<dbReference type="OrthoDB" id="2267579at2759"/>
<evidence type="ECO:0000256" key="1">
    <source>
        <dbReference type="SAM" id="MobiDB-lite"/>
    </source>
</evidence>
<dbReference type="AlphaFoldDB" id="A0A0B7N5H6"/>
<dbReference type="Proteomes" id="UP000054107">
    <property type="component" value="Unassembled WGS sequence"/>
</dbReference>